<name>A0A4Z2GJT3_9TELE</name>
<gene>
    <name evidence="2" type="ORF">EYF80_036024</name>
</gene>
<comment type="caution">
    <text evidence="2">The sequence shown here is derived from an EMBL/GenBank/DDBJ whole genome shotgun (WGS) entry which is preliminary data.</text>
</comment>
<keyword evidence="3" id="KW-1185">Reference proteome</keyword>
<feature type="region of interest" description="Disordered" evidence="1">
    <location>
        <begin position="61"/>
        <end position="127"/>
    </location>
</feature>
<dbReference type="EMBL" id="SRLO01000506">
    <property type="protein sequence ID" value="TNN53767.1"/>
    <property type="molecule type" value="Genomic_DNA"/>
</dbReference>
<organism evidence="2 3">
    <name type="scientific">Liparis tanakae</name>
    <name type="common">Tanaka's snailfish</name>
    <dbReference type="NCBI Taxonomy" id="230148"/>
    <lineage>
        <taxon>Eukaryota</taxon>
        <taxon>Metazoa</taxon>
        <taxon>Chordata</taxon>
        <taxon>Craniata</taxon>
        <taxon>Vertebrata</taxon>
        <taxon>Euteleostomi</taxon>
        <taxon>Actinopterygii</taxon>
        <taxon>Neopterygii</taxon>
        <taxon>Teleostei</taxon>
        <taxon>Neoteleostei</taxon>
        <taxon>Acanthomorphata</taxon>
        <taxon>Eupercaria</taxon>
        <taxon>Perciformes</taxon>
        <taxon>Cottioidei</taxon>
        <taxon>Cottales</taxon>
        <taxon>Liparidae</taxon>
        <taxon>Liparis</taxon>
    </lineage>
</organism>
<dbReference type="AlphaFoldDB" id="A0A4Z2GJT3"/>
<reference evidence="2 3" key="1">
    <citation type="submission" date="2019-03" db="EMBL/GenBank/DDBJ databases">
        <title>First draft genome of Liparis tanakae, snailfish: a comprehensive survey of snailfish specific genes.</title>
        <authorList>
            <person name="Kim W."/>
            <person name="Song I."/>
            <person name="Jeong J.-H."/>
            <person name="Kim D."/>
            <person name="Kim S."/>
            <person name="Ryu S."/>
            <person name="Song J.Y."/>
            <person name="Lee S.K."/>
        </authorList>
    </citation>
    <scope>NUCLEOTIDE SEQUENCE [LARGE SCALE GENOMIC DNA]</scope>
    <source>
        <tissue evidence="2">Muscle</tissue>
    </source>
</reference>
<evidence type="ECO:0000313" key="2">
    <source>
        <dbReference type="EMBL" id="TNN53767.1"/>
    </source>
</evidence>
<feature type="compositionally biased region" description="Basic and acidic residues" evidence="1">
    <location>
        <begin position="118"/>
        <end position="127"/>
    </location>
</feature>
<sequence>MSRVEPPCCSRGRRYRKYKEALVQEFWEGHLLPVGRADVDIRRSQETSAACACIFCTSRSSGIRPETSESRRLGEGREKTPLQRKSPPVPYRRAARSTKWSKHIKDSSRINQSTDQSASREELRAAT</sequence>
<protein>
    <submittedName>
        <fullName evidence="2">Uncharacterized protein</fullName>
    </submittedName>
</protein>
<feature type="compositionally biased region" description="Basic residues" evidence="1">
    <location>
        <begin position="93"/>
        <end position="102"/>
    </location>
</feature>
<feature type="compositionally biased region" description="Basic and acidic residues" evidence="1">
    <location>
        <begin position="66"/>
        <end position="81"/>
    </location>
</feature>
<evidence type="ECO:0000256" key="1">
    <source>
        <dbReference type="SAM" id="MobiDB-lite"/>
    </source>
</evidence>
<evidence type="ECO:0000313" key="3">
    <source>
        <dbReference type="Proteomes" id="UP000314294"/>
    </source>
</evidence>
<accession>A0A4Z2GJT3</accession>
<proteinExistence type="predicted"/>
<dbReference type="Proteomes" id="UP000314294">
    <property type="component" value="Unassembled WGS sequence"/>
</dbReference>